<keyword evidence="2" id="KW-1185">Reference proteome</keyword>
<dbReference type="InParanoid" id="A0A162X4D3"/>
<organism evidence="1 2">
    <name type="scientific">Phycomyces blakesleeanus (strain ATCC 8743b / DSM 1359 / FGSC 10004 / NBRC 33097 / NRRL 1555)</name>
    <dbReference type="NCBI Taxonomy" id="763407"/>
    <lineage>
        <taxon>Eukaryota</taxon>
        <taxon>Fungi</taxon>
        <taxon>Fungi incertae sedis</taxon>
        <taxon>Mucoromycota</taxon>
        <taxon>Mucoromycotina</taxon>
        <taxon>Mucoromycetes</taxon>
        <taxon>Mucorales</taxon>
        <taxon>Phycomycetaceae</taxon>
        <taxon>Phycomyces</taxon>
    </lineage>
</organism>
<sequence>MEQVNNLLVLKDYNEYQAAKKSPGLKRSNAKIWKFGRPLPLTTLLSQFPAVPEGLKEPKDPKLSG</sequence>
<dbReference type="RefSeq" id="XP_018290505.1">
    <property type="nucleotide sequence ID" value="XM_018431702.1"/>
</dbReference>
<evidence type="ECO:0000313" key="1">
    <source>
        <dbReference type="EMBL" id="OAD72465.1"/>
    </source>
</evidence>
<gene>
    <name evidence="1" type="ORF">PHYBLDRAFT_146657</name>
</gene>
<dbReference type="Proteomes" id="UP000077315">
    <property type="component" value="Unassembled WGS sequence"/>
</dbReference>
<dbReference type="AlphaFoldDB" id="A0A162X4D3"/>
<name>A0A162X4D3_PHYB8</name>
<dbReference type="VEuPathDB" id="FungiDB:PHYBLDRAFT_146657"/>
<dbReference type="OrthoDB" id="2299111at2759"/>
<evidence type="ECO:0000313" key="2">
    <source>
        <dbReference type="Proteomes" id="UP000077315"/>
    </source>
</evidence>
<dbReference type="EMBL" id="KV440983">
    <property type="protein sequence ID" value="OAD72465.1"/>
    <property type="molecule type" value="Genomic_DNA"/>
</dbReference>
<reference evidence="2" key="1">
    <citation type="submission" date="2015-06" db="EMBL/GenBank/DDBJ databases">
        <title>Expansion of signal transduction pathways in fungi by whole-genome duplication.</title>
        <authorList>
            <consortium name="DOE Joint Genome Institute"/>
            <person name="Corrochano L.M."/>
            <person name="Kuo A."/>
            <person name="Marcet-Houben M."/>
            <person name="Polaino S."/>
            <person name="Salamov A."/>
            <person name="Villalobos J.M."/>
            <person name="Alvarez M.I."/>
            <person name="Avalos J."/>
            <person name="Benito E.P."/>
            <person name="Benoit I."/>
            <person name="Burger G."/>
            <person name="Camino L.P."/>
            <person name="Canovas D."/>
            <person name="Cerda-Olmedo E."/>
            <person name="Cheng J.-F."/>
            <person name="Dominguez A."/>
            <person name="Elias M."/>
            <person name="Eslava A.P."/>
            <person name="Glaser F."/>
            <person name="Grimwood J."/>
            <person name="Gutierrez G."/>
            <person name="Heitman J."/>
            <person name="Henrissat B."/>
            <person name="Iturriaga E.A."/>
            <person name="Lang B.F."/>
            <person name="Lavin J.L."/>
            <person name="Lee S."/>
            <person name="Li W."/>
            <person name="Lindquist E."/>
            <person name="Lopez-Garcia S."/>
            <person name="Luque E.M."/>
            <person name="Marcos A.T."/>
            <person name="Martin J."/>
            <person name="McCluskey K."/>
            <person name="Medina H.R."/>
            <person name="Miralles-Duran A."/>
            <person name="Miyazaki A."/>
            <person name="Munoz-Torres E."/>
            <person name="Oguiza J.A."/>
            <person name="Ohm R."/>
            <person name="Olmedo M."/>
            <person name="Orejas M."/>
            <person name="Ortiz-Castellanos L."/>
            <person name="Pisabarro A.G."/>
            <person name="Rodriguez-Romero J."/>
            <person name="Ruiz-Herrera J."/>
            <person name="Ruiz-Vazquez R."/>
            <person name="Sanz C."/>
            <person name="Schackwitz W."/>
            <person name="Schmutz J."/>
            <person name="Shahriari M."/>
            <person name="Shelest E."/>
            <person name="Silva-Franco F."/>
            <person name="Soanes D."/>
            <person name="Syed K."/>
            <person name="Tagua V.G."/>
            <person name="Talbot N.J."/>
            <person name="Thon M."/>
            <person name="De vries R.P."/>
            <person name="Wiebenga A."/>
            <person name="Yadav J.S."/>
            <person name="Braun E.L."/>
            <person name="Baker S."/>
            <person name="Garre V."/>
            <person name="Horwitz B."/>
            <person name="Torres-Martinez S."/>
            <person name="Idnurm A."/>
            <person name="Herrera-Estrella A."/>
            <person name="Gabaldon T."/>
            <person name="Grigoriev I.V."/>
        </authorList>
    </citation>
    <scope>NUCLEOTIDE SEQUENCE [LARGE SCALE GENOMIC DNA]</scope>
    <source>
        <strain evidence="2">NRRL 1555(-)</strain>
    </source>
</reference>
<accession>A0A162X4D3</accession>
<protein>
    <submittedName>
        <fullName evidence="1">Uncharacterized protein</fullName>
    </submittedName>
</protein>
<proteinExistence type="predicted"/>
<dbReference type="GeneID" id="28992608"/>